<dbReference type="InterPro" id="IPR032567">
    <property type="entry name" value="RTL1-rel"/>
</dbReference>
<evidence type="ECO:0000256" key="1">
    <source>
        <dbReference type="SAM" id="MobiDB-lite"/>
    </source>
</evidence>
<dbReference type="PANTHER" id="PTHR15503:SF45">
    <property type="entry name" value="RNA-DIRECTED DNA POLYMERASE HOMOLOG"/>
    <property type="match status" value="1"/>
</dbReference>
<feature type="non-terminal residue" evidence="2">
    <location>
        <position position="1"/>
    </location>
</feature>
<accession>A0A699IZJ8</accession>
<dbReference type="InterPro" id="IPR043502">
    <property type="entry name" value="DNA/RNA_pol_sf"/>
</dbReference>
<protein>
    <submittedName>
        <fullName evidence="2">Putative reverse transcriptase domain-containing protein</fullName>
    </submittedName>
</protein>
<dbReference type="GO" id="GO:0003964">
    <property type="term" value="F:RNA-directed DNA polymerase activity"/>
    <property type="evidence" value="ECO:0007669"/>
    <property type="project" value="UniProtKB-KW"/>
</dbReference>
<reference evidence="2" key="1">
    <citation type="journal article" date="2019" name="Sci. Rep.">
        <title>Draft genome of Tanacetum cinerariifolium, the natural source of mosquito coil.</title>
        <authorList>
            <person name="Yamashiro T."/>
            <person name="Shiraishi A."/>
            <person name="Satake H."/>
            <person name="Nakayama K."/>
        </authorList>
    </citation>
    <scope>NUCLEOTIDE SEQUENCE</scope>
</reference>
<keyword evidence="2" id="KW-0695">RNA-directed DNA polymerase</keyword>
<evidence type="ECO:0000313" key="2">
    <source>
        <dbReference type="EMBL" id="GEZ98586.1"/>
    </source>
</evidence>
<dbReference type="PANTHER" id="PTHR15503">
    <property type="entry name" value="LDOC1 RELATED"/>
    <property type="match status" value="1"/>
</dbReference>
<proteinExistence type="predicted"/>
<organism evidence="2">
    <name type="scientific">Tanacetum cinerariifolium</name>
    <name type="common">Dalmatian daisy</name>
    <name type="synonym">Chrysanthemum cinerariifolium</name>
    <dbReference type="NCBI Taxonomy" id="118510"/>
    <lineage>
        <taxon>Eukaryota</taxon>
        <taxon>Viridiplantae</taxon>
        <taxon>Streptophyta</taxon>
        <taxon>Embryophyta</taxon>
        <taxon>Tracheophyta</taxon>
        <taxon>Spermatophyta</taxon>
        <taxon>Magnoliopsida</taxon>
        <taxon>eudicotyledons</taxon>
        <taxon>Gunneridae</taxon>
        <taxon>Pentapetalae</taxon>
        <taxon>asterids</taxon>
        <taxon>campanulids</taxon>
        <taxon>Asterales</taxon>
        <taxon>Asteraceae</taxon>
        <taxon>Asteroideae</taxon>
        <taxon>Anthemideae</taxon>
        <taxon>Anthemidinae</taxon>
        <taxon>Tanacetum</taxon>
    </lineage>
</organism>
<dbReference type="EMBL" id="BKCJ010351616">
    <property type="protein sequence ID" value="GEZ98586.1"/>
    <property type="molecule type" value="Genomic_DNA"/>
</dbReference>
<comment type="caution">
    <text evidence="2">The sequence shown here is derived from an EMBL/GenBank/DDBJ whole genome shotgun (WGS) entry which is preliminary data.</text>
</comment>
<dbReference type="SUPFAM" id="SSF56672">
    <property type="entry name" value="DNA/RNA polymerases"/>
    <property type="match status" value="1"/>
</dbReference>
<feature type="compositionally biased region" description="Basic and acidic residues" evidence="1">
    <location>
        <begin position="1"/>
        <end position="14"/>
    </location>
</feature>
<keyword evidence="2" id="KW-0808">Transferase</keyword>
<keyword evidence="2" id="KW-0548">Nucleotidyltransferase</keyword>
<dbReference type="Gene3D" id="3.10.10.10">
    <property type="entry name" value="HIV Type 1 Reverse Transcriptase, subunit A, domain 1"/>
    <property type="match status" value="1"/>
</dbReference>
<dbReference type="InterPro" id="IPR043128">
    <property type="entry name" value="Rev_trsase/Diguanyl_cyclase"/>
</dbReference>
<dbReference type="Pfam" id="PF08284">
    <property type="entry name" value="RVP_2"/>
    <property type="match status" value="1"/>
</dbReference>
<name>A0A699IZJ8_TANCI</name>
<sequence>KSSEKKGDGGESSKEGNVNGDNKKSGTGKAVRPKMVNPLNAKNLTVARGACYECVGTDHYKEACLRAFMMGAEEAHHDPNIVMGTFSLRNHYATMLFDSSAEYSFVSTTFMHLLDIKSSSLGEASYECKSRRVKLEDITVVQNFFGVFLDDLSRLPPTQEVEFYINLIPRAIPSVKSPYRYTPTKMKELSNQLKELQDKGFIRPSSSPWGAPVLFVKENDGSFRMCNDYMELNKLTIKNHYPLPRIDDLFDQP</sequence>
<gene>
    <name evidence="2" type="ORF">Tci_570559</name>
</gene>
<dbReference type="AlphaFoldDB" id="A0A699IZJ8"/>
<dbReference type="Gene3D" id="3.30.70.270">
    <property type="match status" value="1"/>
</dbReference>
<feature type="region of interest" description="Disordered" evidence="1">
    <location>
        <begin position="1"/>
        <end position="34"/>
    </location>
</feature>